<dbReference type="RefSeq" id="XP_037158260.1">
    <property type="nucleotide sequence ID" value="XM_037314831.1"/>
</dbReference>
<dbReference type="PANTHER" id="PTHR22891">
    <property type="entry name" value="EUKARYOTIC TRANSLATION INITIATION FACTOR 2C"/>
    <property type="match status" value="1"/>
</dbReference>
<dbReference type="Gene3D" id="3.30.420.10">
    <property type="entry name" value="Ribonuclease H-like superfamily/Ribonuclease H"/>
    <property type="match status" value="1"/>
</dbReference>
<dbReference type="Pfam" id="PF02171">
    <property type="entry name" value="Piwi"/>
    <property type="match status" value="1"/>
</dbReference>
<evidence type="ECO:0000313" key="3">
    <source>
        <dbReference type="Proteomes" id="UP000578531"/>
    </source>
</evidence>
<dbReference type="InterPro" id="IPR003165">
    <property type="entry name" value="Piwi"/>
</dbReference>
<dbReference type="OrthoDB" id="10252740at2759"/>
<accession>A0A8H6CJG4</accession>
<dbReference type="SUPFAM" id="SSF53098">
    <property type="entry name" value="Ribonuclease H-like"/>
    <property type="match status" value="1"/>
</dbReference>
<feature type="domain" description="Piwi" evidence="1">
    <location>
        <begin position="1"/>
        <end position="144"/>
    </location>
</feature>
<dbReference type="GO" id="GO:0003676">
    <property type="term" value="F:nucleic acid binding"/>
    <property type="evidence" value="ECO:0007669"/>
    <property type="project" value="InterPro"/>
</dbReference>
<proteinExistence type="predicted"/>
<evidence type="ECO:0000313" key="2">
    <source>
        <dbReference type="EMBL" id="KAF6224562.1"/>
    </source>
</evidence>
<comment type="caution">
    <text evidence="2">The sequence shown here is derived from an EMBL/GenBank/DDBJ whole genome shotgun (WGS) entry which is preliminary data.</text>
</comment>
<evidence type="ECO:0000259" key="1">
    <source>
        <dbReference type="PROSITE" id="PS50822"/>
    </source>
</evidence>
<name>A0A8H6CJG4_9LECA</name>
<reference evidence="2 3" key="1">
    <citation type="journal article" date="2020" name="Genomics">
        <title>Complete, high-quality genomes from long-read metagenomic sequencing of two wolf lichen thalli reveals enigmatic genome architecture.</title>
        <authorList>
            <person name="McKenzie S.K."/>
            <person name="Walston R.F."/>
            <person name="Allen J.L."/>
        </authorList>
    </citation>
    <scope>NUCLEOTIDE SEQUENCE [LARGE SCALE GENOMIC DNA]</scope>
    <source>
        <strain evidence="2">WasteWater2</strain>
    </source>
</reference>
<organism evidence="2 3">
    <name type="scientific">Letharia columbiana</name>
    <dbReference type="NCBI Taxonomy" id="112416"/>
    <lineage>
        <taxon>Eukaryota</taxon>
        <taxon>Fungi</taxon>
        <taxon>Dikarya</taxon>
        <taxon>Ascomycota</taxon>
        <taxon>Pezizomycotina</taxon>
        <taxon>Lecanoromycetes</taxon>
        <taxon>OSLEUM clade</taxon>
        <taxon>Lecanoromycetidae</taxon>
        <taxon>Lecanorales</taxon>
        <taxon>Lecanorineae</taxon>
        <taxon>Parmeliaceae</taxon>
        <taxon>Letharia</taxon>
    </lineage>
</organism>
<dbReference type="Proteomes" id="UP000578531">
    <property type="component" value="Unassembled WGS sequence"/>
</dbReference>
<dbReference type="GeneID" id="59294634"/>
<keyword evidence="3" id="KW-1185">Reference proteome</keyword>
<dbReference type="InterPro" id="IPR012337">
    <property type="entry name" value="RNaseH-like_sf"/>
</dbReference>
<dbReference type="PROSITE" id="PS50822">
    <property type="entry name" value="PIWI"/>
    <property type="match status" value="1"/>
</dbReference>
<protein>
    <recommendedName>
        <fullName evidence="1">Piwi domain-containing protein</fullName>
    </recommendedName>
</protein>
<gene>
    <name evidence="2" type="ORF">HO173_013002</name>
</gene>
<dbReference type="InterPro" id="IPR036397">
    <property type="entry name" value="RNaseH_sf"/>
</dbReference>
<dbReference type="AlphaFoldDB" id="A0A8H6CJG4"/>
<dbReference type="EMBL" id="JACCJC010000117">
    <property type="protein sequence ID" value="KAF6224562.1"/>
    <property type="molecule type" value="Genomic_DNA"/>
</dbReference>
<sequence length="144" mass="16146">MVIGIDVTHPSPGPAKRTALSVAAMVANVDNELAQWPIHLRINTAGKEMVDLLGSMRTTRLELWESDHANSLPDNLLIYRDGVSESQYKTVLEKELGRIRNTCQVKYRGRDPPKITLIIVGKRHHTRIFRKTVAGNCTNLEFGT</sequence>